<dbReference type="AlphaFoldDB" id="A0A6I2MDN6"/>
<organism evidence="3 4">
    <name type="scientific">Metabacillus idriensis</name>
    <dbReference type="NCBI Taxonomy" id="324768"/>
    <lineage>
        <taxon>Bacteria</taxon>
        <taxon>Bacillati</taxon>
        <taxon>Bacillota</taxon>
        <taxon>Bacilli</taxon>
        <taxon>Bacillales</taxon>
        <taxon>Bacillaceae</taxon>
        <taxon>Metabacillus</taxon>
    </lineage>
</organism>
<sequence length="186" mass="20151">MKKWKMVSAAIFTASALMMTAPQASSAQEHIPYIFTLPESGIVKEGSRGENVKIIQRSLNKAAEATLTVDGVFGPKTTKAVYFYQTAKKELKADGIYGPKTHEVLSIEVNTFGLPNTILKLGSRGSDVLKLQQGLNDIGSGLVEDGVYGPKTEGAVLKFQQRFPDLADDGIYGPKTRSTLEKVLND</sequence>
<gene>
    <name evidence="3" type="ORF">GJU41_17950</name>
</gene>
<dbReference type="Gene3D" id="1.10.101.10">
    <property type="entry name" value="PGBD-like superfamily/PGBD"/>
    <property type="match status" value="2"/>
</dbReference>
<evidence type="ECO:0000313" key="4">
    <source>
        <dbReference type="Proteomes" id="UP000441585"/>
    </source>
</evidence>
<dbReference type="EMBL" id="WKKF01000006">
    <property type="protein sequence ID" value="MRX55849.1"/>
    <property type="molecule type" value="Genomic_DNA"/>
</dbReference>
<proteinExistence type="predicted"/>
<comment type="caution">
    <text evidence="3">The sequence shown here is derived from an EMBL/GenBank/DDBJ whole genome shotgun (WGS) entry which is preliminary data.</text>
</comment>
<dbReference type="Proteomes" id="UP000441585">
    <property type="component" value="Unassembled WGS sequence"/>
</dbReference>
<keyword evidence="4" id="KW-1185">Reference proteome</keyword>
<feature type="domain" description="Peptidoglycan binding-like" evidence="2">
    <location>
        <begin position="124"/>
        <end position="180"/>
    </location>
</feature>
<accession>A0A6I2MDN6</accession>
<dbReference type="InterPro" id="IPR036365">
    <property type="entry name" value="PGBD-like_sf"/>
</dbReference>
<keyword evidence="1" id="KW-0732">Signal</keyword>
<name>A0A6I2MDN6_9BACI</name>
<protein>
    <recommendedName>
        <fullName evidence="2">Peptidoglycan binding-like domain-containing protein</fullName>
    </recommendedName>
</protein>
<evidence type="ECO:0000259" key="2">
    <source>
        <dbReference type="Pfam" id="PF01471"/>
    </source>
</evidence>
<dbReference type="SUPFAM" id="SSF47090">
    <property type="entry name" value="PGBD-like"/>
    <property type="match status" value="2"/>
</dbReference>
<evidence type="ECO:0000313" key="3">
    <source>
        <dbReference type="EMBL" id="MRX55849.1"/>
    </source>
</evidence>
<feature type="signal peptide" evidence="1">
    <location>
        <begin position="1"/>
        <end position="27"/>
    </location>
</feature>
<evidence type="ECO:0000256" key="1">
    <source>
        <dbReference type="SAM" id="SignalP"/>
    </source>
</evidence>
<feature type="chain" id="PRO_5039345484" description="Peptidoglycan binding-like domain-containing protein" evidence="1">
    <location>
        <begin position="28"/>
        <end position="186"/>
    </location>
</feature>
<dbReference type="Pfam" id="PF01471">
    <property type="entry name" value="PG_binding_1"/>
    <property type="match status" value="2"/>
</dbReference>
<dbReference type="InterPro" id="IPR002477">
    <property type="entry name" value="Peptidoglycan-bd-like"/>
</dbReference>
<reference evidence="3 4" key="1">
    <citation type="submission" date="2019-11" db="EMBL/GenBank/DDBJ databases">
        <title>Bacillus idriensis genome.</title>
        <authorList>
            <person name="Konopka E.N."/>
            <person name="Newman J.D."/>
        </authorList>
    </citation>
    <scope>NUCLEOTIDE SEQUENCE [LARGE SCALE GENOMIC DNA]</scope>
    <source>
        <strain evidence="3 4">DSM 19097</strain>
    </source>
</reference>
<feature type="domain" description="Peptidoglycan binding-like" evidence="2">
    <location>
        <begin position="48"/>
        <end position="105"/>
    </location>
</feature>
<dbReference type="RefSeq" id="WP_070877769.1">
    <property type="nucleotide sequence ID" value="NZ_CAJFZX010000001.1"/>
</dbReference>
<dbReference type="InterPro" id="IPR036366">
    <property type="entry name" value="PGBDSf"/>
</dbReference>